<dbReference type="InterPro" id="IPR011761">
    <property type="entry name" value="ATP-grasp"/>
</dbReference>
<dbReference type="Proteomes" id="UP000078358">
    <property type="component" value="Unassembled WGS sequence"/>
</dbReference>
<dbReference type="GO" id="GO:0005829">
    <property type="term" value="C:cytosol"/>
    <property type="evidence" value="ECO:0007669"/>
    <property type="project" value="TreeGrafter"/>
</dbReference>
<feature type="binding site" evidence="5">
    <location>
        <position position="193"/>
    </location>
    <ligand>
        <name>ATP</name>
        <dbReference type="ChEBI" id="CHEBI:30616"/>
    </ligand>
</feature>
<dbReference type="PATRIC" id="fig|1261658.3.peg.159"/>
<proteinExistence type="inferred from homology"/>
<dbReference type="NCBIfam" id="NF004679">
    <property type="entry name" value="PRK06019.1-5"/>
    <property type="match status" value="1"/>
</dbReference>
<comment type="catalytic activity">
    <reaction evidence="5 6">
        <text>5-amino-1-(5-phospho-beta-D-ribosyl)imidazole + hydrogencarbonate + ATP = 5-carboxyamino-1-(5-phospho-D-ribosyl)imidazole + ADP + phosphate + 2 H(+)</text>
        <dbReference type="Rhea" id="RHEA:19317"/>
        <dbReference type="ChEBI" id="CHEBI:15378"/>
        <dbReference type="ChEBI" id="CHEBI:17544"/>
        <dbReference type="ChEBI" id="CHEBI:30616"/>
        <dbReference type="ChEBI" id="CHEBI:43474"/>
        <dbReference type="ChEBI" id="CHEBI:58730"/>
        <dbReference type="ChEBI" id="CHEBI:137981"/>
        <dbReference type="ChEBI" id="CHEBI:456216"/>
        <dbReference type="EC" id="6.3.4.18"/>
    </reaction>
</comment>
<keyword evidence="1 5" id="KW-0436">Ligase</keyword>
<dbReference type="InterPro" id="IPR003135">
    <property type="entry name" value="ATP-grasp_carboxylate-amine"/>
</dbReference>
<dbReference type="Gene3D" id="3.40.50.20">
    <property type="match status" value="1"/>
</dbReference>
<keyword evidence="4 5" id="KW-0067">ATP-binding</keyword>
<evidence type="ECO:0000313" key="9">
    <source>
        <dbReference type="Proteomes" id="UP000078358"/>
    </source>
</evidence>
<dbReference type="AlphaFoldDB" id="A0A179D0N8"/>
<dbReference type="NCBIfam" id="NF004676">
    <property type="entry name" value="PRK06019.1-2"/>
    <property type="match status" value="1"/>
</dbReference>
<feature type="binding site" evidence="5">
    <location>
        <begin position="152"/>
        <end position="158"/>
    </location>
    <ligand>
        <name>ATP</name>
        <dbReference type="ChEBI" id="CHEBI:30616"/>
    </ligand>
</feature>
<comment type="pathway">
    <text evidence="5 6">Purine metabolism; IMP biosynthesis via de novo pathway; 5-amino-1-(5-phospho-D-ribosyl)imidazole-4-carboxylate from 5-amino-1-(5-phospho-D-ribosyl)imidazole (N5-CAIR route): step 1/2.</text>
</comment>
<evidence type="ECO:0000259" key="7">
    <source>
        <dbReference type="PROSITE" id="PS50975"/>
    </source>
</evidence>
<comment type="subunit">
    <text evidence="5 6">Homodimer.</text>
</comment>
<name>A0A179D0N8_BIBTR</name>
<protein>
    <recommendedName>
        <fullName evidence="5 6">N5-carboxyaminoimidazole ribonucleotide synthase</fullName>
        <shortName evidence="5 6">N5-CAIR synthase</shortName>
        <ecNumber evidence="5 6">6.3.4.18</ecNumber>
    </recommendedName>
    <alternativeName>
        <fullName evidence="5 6">5-(carboxyamino)imidazole ribonucleotide synthetase</fullName>
    </alternativeName>
</protein>
<dbReference type="InterPro" id="IPR054350">
    <property type="entry name" value="PurT/PurK_preATP-grasp"/>
</dbReference>
<dbReference type="SUPFAM" id="SSF51246">
    <property type="entry name" value="Rudiment single hybrid motif"/>
    <property type="match status" value="1"/>
</dbReference>
<dbReference type="GO" id="GO:0006189">
    <property type="term" value="P:'de novo' IMP biosynthetic process"/>
    <property type="evidence" value="ECO:0007669"/>
    <property type="project" value="UniProtKB-UniRule"/>
</dbReference>
<dbReference type="PROSITE" id="PS50975">
    <property type="entry name" value="ATP_GRASP"/>
    <property type="match status" value="1"/>
</dbReference>
<comment type="caution">
    <text evidence="8">The sequence shown here is derived from an EMBL/GenBank/DDBJ whole genome shotgun (WGS) entry which is preliminary data.</text>
</comment>
<evidence type="ECO:0000256" key="1">
    <source>
        <dbReference type="ARBA" id="ARBA00022598"/>
    </source>
</evidence>
<keyword evidence="2 5" id="KW-0547">Nucleotide-binding</keyword>
<dbReference type="InterPro" id="IPR005875">
    <property type="entry name" value="PurK"/>
</dbReference>
<reference evidence="8 9" key="1">
    <citation type="submission" date="2014-01" db="EMBL/GenBank/DDBJ databases">
        <authorList>
            <person name="Zuccon D."/>
        </authorList>
    </citation>
    <scope>NUCLEOTIDE SEQUENCE [LARGE SCALE GENOMIC DNA]</scope>
    <source>
        <strain evidence="8 9">Y31</strain>
    </source>
</reference>
<dbReference type="GO" id="GO:0004638">
    <property type="term" value="F:phosphoribosylaminoimidazole carboxylase activity"/>
    <property type="evidence" value="ECO:0007669"/>
    <property type="project" value="InterPro"/>
</dbReference>
<evidence type="ECO:0000313" key="8">
    <source>
        <dbReference type="EMBL" id="OAQ15111.1"/>
    </source>
</evidence>
<dbReference type="GO" id="GO:0046872">
    <property type="term" value="F:metal ion binding"/>
    <property type="evidence" value="ECO:0007669"/>
    <property type="project" value="InterPro"/>
</dbReference>
<evidence type="ECO:0000256" key="5">
    <source>
        <dbReference type="HAMAP-Rule" id="MF_01928"/>
    </source>
</evidence>
<dbReference type="SUPFAM" id="SSF56059">
    <property type="entry name" value="Glutathione synthetase ATP-binding domain-like"/>
    <property type="match status" value="1"/>
</dbReference>
<feature type="binding site" evidence="5">
    <location>
        <position position="216"/>
    </location>
    <ligand>
        <name>ATP</name>
        <dbReference type="ChEBI" id="CHEBI:30616"/>
    </ligand>
</feature>
<comment type="function">
    <text evidence="6">Catalyzes the ATP-dependent conversion of 5-aminoimidazole ribonucleotide (AIR) and HCO(3)- to N5-carboxyaminoimidazole ribonucleotide (N5-CAIR).</text>
</comment>
<dbReference type="InterPro" id="IPR013815">
    <property type="entry name" value="ATP_grasp_subdomain_1"/>
</dbReference>
<keyword evidence="3 5" id="KW-0658">Purine biosynthesis</keyword>
<dbReference type="Gene3D" id="3.30.470.20">
    <property type="entry name" value="ATP-grasp fold, B domain"/>
    <property type="match status" value="1"/>
</dbReference>
<dbReference type="PANTHER" id="PTHR11609">
    <property type="entry name" value="PURINE BIOSYNTHESIS PROTEIN 6/7, PUR6/7"/>
    <property type="match status" value="1"/>
</dbReference>
<comment type="function">
    <text evidence="5">Catalyzes the ATP-dependent conversion of 5-aminoimidazole ribonucleotide (AIR) and HCO(3)(-) to N5-carboxyaminoimidazole ribonucleotide (N5-CAIR).</text>
</comment>
<comment type="caution">
    <text evidence="5">Lacks conserved residue(s) required for the propagation of feature annotation.</text>
</comment>
<dbReference type="HAMAP" id="MF_01928">
    <property type="entry name" value="PurK"/>
    <property type="match status" value="1"/>
</dbReference>
<comment type="similarity">
    <text evidence="5 6">Belongs to the PurK/PurT family.</text>
</comment>
<dbReference type="FunFam" id="3.30.1490.20:FF:000015">
    <property type="entry name" value="N5-carboxyaminoimidazole ribonucleotide synthase"/>
    <property type="match status" value="1"/>
</dbReference>
<feature type="binding site" evidence="5">
    <location>
        <position position="147"/>
    </location>
    <ligand>
        <name>ATP</name>
        <dbReference type="ChEBI" id="CHEBI:30616"/>
    </ligand>
</feature>
<gene>
    <name evidence="5 6" type="primary">purK</name>
    <name evidence="8" type="ORF">F480_00775</name>
</gene>
<dbReference type="Pfam" id="PF17769">
    <property type="entry name" value="PurK_C"/>
    <property type="match status" value="1"/>
</dbReference>
<evidence type="ECO:0000256" key="3">
    <source>
        <dbReference type="ARBA" id="ARBA00022755"/>
    </source>
</evidence>
<sequence>MIKTLLPNATIGIIGAGQLGKMLAQSAQKMGYRVAMFDPNATSCGFAVADWHAVADFNDADALLAFAKKVDVLTYEFENINGEILQTLHSQTNLPQGTKLLLTSQDRIKEKTWLASLDVPVVNFAEVQAVQDIENFAKSHGYPVIIKTARFGYDGKGQMKIDCQAELLAQQAEVEKLLQQPCIAEAFCPFEFEVSVIVARDQHGSVGFFPISQNEHCKGILFTSSAPAQLSAEQVANVQEYARKIAENGELVGVCGIEFFVKKDGALEVNELAPRPHNSGHYTMEACNVSQYDQHILAITGRALQPIYQHCPALMVNLLGQHIAELPTLFSQFPNAMFHLYNKGEAKKQRKMGHFTLLGTEQDKAEWLVSLADVKEKF</sequence>
<dbReference type="Pfam" id="PF22660">
    <property type="entry name" value="RS_preATP-grasp-like"/>
    <property type="match status" value="1"/>
</dbReference>
<evidence type="ECO:0000256" key="2">
    <source>
        <dbReference type="ARBA" id="ARBA00022741"/>
    </source>
</evidence>
<dbReference type="Gene3D" id="3.30.1490.20">
    <property type="entry name" value="ATP-grasp fold, A domain"/>
    <property type="match status" value="1"/>
</dbReference>
<dbReference type="EC" id="6.3.4.18" evidence="5 6"/>
<dbReference type="GO" id="GO:0034028">
    <property type="term" value="F:5-(carboxyamino)imidazole ribonucleotide synthase activity"/>
    <property type="evidence" value="ECO:0007669"/>
    <property type="project" value="UniProtKB-UniRule"/>
</dbReference>
<dbReference type="SUPFAM" id="SSF52440">
    <property type="entry name" value="PreATP-grasp domain"/>
    <property type="match status" value="1"/>
</dbReference>
<dbReference type="NCBIfam" id="NF004675">
    <property type="entry name" value="PRK06019.1-1"/>
    <property type="match status" value="1"/>
</dbReference>
<dbReference type="InterPro" id="IPR011054">
    <property type="entry name" value="Rudment_hybrid_motif"/>
</dbReference>
<organism evidence="8 9">
    <name type="scientific">Bibersteinia trehalosi Y31</name>
    <dbReference type="NCBI Taxonomy" id="1261658"/>
    <lineage>
        <taxon>Bacteria</taxon>
        <taxon>Pseudomonadati</taxon>
        <taxon>Pseudomonadota</taxon>
        <taxon>Gammaproteobacteria</taxon>
        <taxon>Pasteurellales</taxon>
        <taxon>Pasteurellaceae</taxon>
        <taxon>Bibersteinia</taxon>
    </lineage>
</organism>
<dbReference type="PANTHER" id="PTHR11609:SF5">
    <property type="entry name" value="PHOSPHORIBOSYLAMINOIMIDAZOLE CARBOXYLASE"/>
    <property type="match status" value="1"/>
</dbReference>
<dbReference type="NCBIfam" id="TIGR01161">
    <property type="entry name" value="purK"/>
    <property type="match status" value="1"/>
</dbReference>
<evidence type="ECO:0000256" key="6">
    <source>
        <dbReference type="RuleBase" id="RU361200"/>
    </source>
</evidence>
<dbReference type="EMBL" id="JACI01000001">
    <property type="protein sequence ID" value="OAQ15111.1"/>
    <property type="molecule type" value="Genomic_DNA"/>
</dbReference>
<dbReference type="Pfam" id="PF02222">
    <property type="entry name" value="ATP-grasp"/>
    <property type="match status" value="1"/>
</dbReference>
<dbReference type="RefSeq" id="WP_064317931.1">
    <property type="nucleotide sequence ID" value="NZ_JACI01000001.1"/>
</dbReference>
<dbReference type="GO" id="GO:0005524">
    <property type="term" value="F:ATP binding"/>
    <property type="evidence" value="ECO:0007669"/>
    <property type="project" value="UniProtKB-UniRule"/>
</dbReference>
<feature type="binding site" evidence="5">
    <location>
        <begin position="270"/>
        <end position="271"/>
    </location>
    <ligand>
        <name>ATP</name>
        <dbReference type="ChEBI" id="CHEBI:30616"/>
    </ligand>
</feature>
<evidence type="ECO:0000256" key="4">
    <source>
        <dbReference type="ARBA" id="ARBA00022840"/>
    </source>
</evidence>
<dbReference type="InterPro" id="IPR040686">
    <property type="entry name" value="PurK_C"/>
</dbReference>
<feature type="domain" description="ATP-grasp" evidence="7">
    <location>
        <begin position="111"/>
        <end position="300"/>
    </location>
</feature>
<dbReference type="UniPathway" id="UPA00074">
    <property type="reaction ID" value="UER00942"/>
</dbReference>
<accession>A0A179D0N8</accession>
<feature type="binding site" evidence="5">
    <location>
        <position position="107"/>
    </location>
    <ligand>
        <name>ATP</name>
        <dbReference type="ChEBI" id="CHEBI:30616"/>
    </ligand>
</feature>
<dbReference type="InterPro" id="IPR016185">
    <property type="entry name" value="PreATP-grasp_dom_sf"/>
</dbReference>